<feature type="chain" id="PRO_5011006186" evidence="4">
    <location>
        <begin position="27"/>
        <end position="393"/>
    </location>
</feature>
<evidence type="ECO:0000256" key="4">
    <source>
        <dbReference type="SAM" id="SignalP"/>
    </source>
</evidence>
<gene>
    <name evidence="6" type="primary">lpoA</name>
    <name evidence="6" type="ORF">PAM7066_00949</name>
</gene>
<evidence type="ECO:0000256" key="3">
    <source>
        <dbReference type="ARBA" id="ARBA00022970"/>
    </source>
</evidence>
<keyword evidence="3" id="KW-0029">Amino-acid transport</keyword>
<dbReference type="PANTHER" id="PTHR30483:SF6">
    <property type="entry name" value="PERIPLASMIC BINDING PROTEIN OF ABC TRANSPORTER FOR NATURAL AMINO ACIDS"/>
    <property type="match status" value="1"/>
</dbReference>
<sequence length="393" mass="39721">MFAFLSDLRKRAAAGLLLAVAGLAGCANLPATGPGGGASPRVDTSAPVPVALLLPRGGSDSDASVSASMENAARLAMASVPGAQIDLRVYDTAGSPAGASSAATTAINEGAQIILGPLYSQSISAITPVVSGQNINVLSFSNNPAVAGGNVFVLGQTFVDVAERLTTYARQQGRPSVAVVHAEGVAGEAGRDAILQAAQAAGMEVATVQSYPLSQQGIAEAAPRIAQAVNQSGATAMFLTANVDADLPVIAAALPENGISPAQVQYMGLTRWSAAPQALSLPGLQGGLFALPDNSALEQFNAQYRAAYGSDPHPLAGVAYDGMRAVSTLLGQGRSDALSARALTRRDGFQGAYGAFRLLPNGTNDRALAVATIRNNEVVILDPAPSSTGRAGF</sequence>
<comment type="similarity">
    <text evidence="1">Belongs to the leucine-binding protein family.</text>
</comment>
<proteinExistence type="inferred from homology"/>
<feature type="domain" description="Leucine-binding protein" evidence="5">
    <location>
        <begin position="47"/>
        <end position="375"/>
    </location>
</feature>
<dbReference type="InterPro" id="IPR028082">
    <property type="entry name" value="Peripla_BP_I"/>
</dbReference>
<dbReference type="OrthoDB" id="7210494at2"/>
<dbReference type="PANTHER" id="PTHR30483">
    <property type="entry name" value="LEUCINE-SPECIFIC-BINDING PROTEIN"/>
    <property type="match status" value="1"/>
</dbReference>
<dbReference type="InterPro" id="IPR051010">
    <property type="entry name" value="BCAA_transport"/>
</dbReference>
<keyword evidence="2 4" id="KW-0732">Signal</keyword>
<dbReference type="GO" id="GO:0006865">
    <property type="term" value="P:amino acid transport"/>
    <property type="evidence" value="ECO:0007669"/>
    <property type="project" value="UniProtKB-KW"/>
</dbReference>
<feature type="signal peptide" evidence="4">
    <location>
        <begin position="1"/>
        <end position="26"/>
    </location>
</feature>
<evidence type="ECO:0000259" key="5">
    <source>
        <dbReference type="Pfam" id="PF13458"/>
    </source>
</evidence>
<keyword evidence="3" id="KW-0813">Transport</keyword>
<name>A0A1Y5RXX9_9RHOB</name>
<dbReference type="AlphaFoldDB" id="A0A1Y5RXX9"/>
<protein>
    <submittedName>
        <fullName evidence="6">Penicillin-binding protein activator LpoA</fullName>
    </submittedName>
</protein>
<evidence type="ECO:0000256" key="1">
    <source>
        <dbReference type="ARBA" id="ARBA00010062"/>
    </source>
</evidence>
<dbReference type="Gene3D" id="3.40.50.2300">
    <property type="match status" value="2"/>
</dbReference>
<evidence type="ECO:0000256" key="2">
    <source>
        <dbReference type="ARBA" id="ARBA00022729"/>
    </source>
</evidence>
<dbReference type="SUPFAM" id="SSF53822">
    <property type="entry name" value="Periplasmic binding protein-like I"/>
    <property type="match status" value="1"/>
</dbReference>
<accession>A0A1Y5RXX9</accession>
<dbReference type="InterPro" id="IPR028081">
    <property type="entry name" value="Leu-bd"/>
</dbReference>
<dbReference type="RefSeq" id="WP_085852977.1">
    <property type="nucleotide sequence ID" value="NZ_FOPF01000002.1"/>
</dbReference>
<dbReference type="Pfam" id="PF13458">
    <property type="entry name" value="Peripla_BP_6"/>
    <property type="match status" value="1"/>
</dbReference>
<evidence type="ECO:0000313" key="6">
    <source>
        <dbReference type="EMBL" id="SLN25476.1"/>
    </source>
</evidence>
<dbReference type="STRING" id="315423.SAMN04488020_102332"/>
<dbReference type="CDD" id="cd06339">
    <property type="entry name" value="PBP1_YraM_LppC_lipoprotein-like"/>
    <property type="match status" value="1"/>
</dbReference>
<organism evidence="6 7">
    <name type="scientific">Palleronia marisminoris</name>
    <dbReference type="NCBI Taxonomy" id="315423"/>
    <lineage>
        <taxon>Bacteria</taxon>
        <taxon>Pseudomonadati</taxon>
        <taxon>Pseudomonadota</taxon>
        <taxon>Alphaproteobacteria</taxon>
        <taxon>Rhodobacterales</taxon>
        <taxon>Roseobacteraceae</taxon>
        <taxon>Palleronia</taxon>
    </lineage>
</organism>
<evidence type="ECO:0000313" key="7">
    <source>
        <dbReference type="Proteomes" id="UP000193870"/>
    </source>
</evidence>
<dbReference type="EMBL" id="FWFV01000002">
    <property type="protein sequence ID" value="SLN25476.1"/>
    <property type="molecule type" value="Genomic_DNA"/>
</dbReference>
<dbReference type="Proteomes" id="UP000193870">
    <property type="component" value="Unassembled WGS sequence"/>
</dbReference>
<keyword evidence="7" id="KW-1185">Reference proteome</keyword>
<reference evidence="6 7" key="1">
    <citation type="submission" date="2017-03" db="EMBL/GenBank/DDBJ databases">
        <authorList>
            <person name="Afonso C.L."/>
            <person name="Miller P.J."/>
            <person name="Scott M.A."/>
            <person name="Spackman E."/>
            <person name="Goraichik I."/>
            <person name="Dimitrov K.M."/>
            <person name="Suarez D.L."/>
            <person name="Swayne D.E."/>
        </authorList>
    </citation>
    <scope>NUCLEOTIDE SEQUENCE [LARGE SCALE GENOMIC DNA]</scope>
    <source>
        <strain evidence="6 7">CECT 7066</strain>
    </source>
</reference>